<name>A0A165PTI9_9APHY</name>
<keyword evidence="2" id="KW-1185">Reference proteome</keyword>
<proteinExistence type="predicted"/>
<dbReference type="AlphaFoldDB" id="A0A165PTI9"/>
<organism evidence="1 2">
    <name type="scientific">Daedalea quercina L-15889</name>
    <dbReference type="NCBI Taxonomy" id="1314783"/>
    <lineage>
        <taxon>Eukaryota</taxon>
        <taxon>Fungi</taxon>
        <taxon>Dikarya</taxon>
        <taxon>Basidiomycota</taxon>
        <taxon>Agaricomycotina</taxon>
        <taxon>Agaricomycetes</taxon>
        <taxon>Polyporales</taxon>
        <taxon>Fomitopsis</taxon>
    </lineage>
</organism>
<protein>
    <recommendedName>
        <fullName evidence="3">DJ-1/PfpI domain-containing protein</fullName>
    </recommendedName>
</protein>
<dbReference type="EMBL" id="KV429065">
    <property type="protein sequence ID" value="KZT68605.1"/>
    <property type="molecule type" value="Genomic_DNA"/>
</dbReference>
<reference evidence="1 2" key="1">
    <citation type="journal article" date="2016" name="Mol. Biol. Evol.">
        <title>Comparative Genomics of Early-Diverging Mushroom-Forming Fungi Provides Insights into the Origins of Lignocellulose Decay Capabilities.</title>
        <authorList>
            <person name="Nagy L.G."/>
            <person name="Riley R."/>
            <person name="Tritt A."/>
            <person name="Adam C."/>
            <person name="Daum C."/>
            <person name="Floudas D."/>
            <person name="Sun H."/>
            <person name="Yadav J.S."/>
            <person name="Pangilinan J."/>
            <person name="Larsson K.H."/>
            <person name="Matsuura K."/>
            <person name="Barry K."/>
            <person name="Labutti K."/>
            <person name="Kuo R."/>
            <person name="Ohm R.A."/>
            <person name="Bhattacharya S.S."/>
            <person name="Shirouzu T."/>
            <person name="Yoshinaga Y."/>
            <person name="Martin F.M."/>
            <person name="Grigoriev I.V."/>
            <person name="Hibbett D.S."/>
        </authorList>
    </citation>
    <scope>NUCLEOTIDE SEQUENCE [LARGE SCALE GENOMIC DNA]</scope>
    <source>
        <strain evidence="1 2">L-15889</strain>
    </source>
</reference>
<evidence type="ECO:0000313" key="1">
    <source>
        <dbReference type="EMBL" id="KZT68605.1"/>
    </source>
</evidence>
<accession>A0A165PTI9</accession>
<gene>
    <name evidence="1" type="ORF">DAEQUDRAFT_324165</name>
</gene>
<dbReference type="Proteomes" id="UP000076727">
    <property type="component" value="Unassembled WGS sequence"/>
</dbReference>
<evidence type="ECO:0000313" key="2">
    <source>
        <dbReference type="Proteomes" id="UP000076727"/>
    </source>
</evidence>
<evidence type="ECO:0008006" key="3">
    <source>
        <dbReference type="Google" id="ProtNLM"/>
    </source>
</evidence>
<sequence>MSRRSIKKPNTLVLVTRTLSQNELVFLDILRVRSEALYLIASNAGIEDVQQHVEQAKVFSLETFLTREEQASAHSYDLLYIPGFQPNHDIEAALAANICDLFGIGLDVVAVGTGRLRRTIDSSPYPA</sequence>